<evidence type="ECO:0000256" key="3">
    <source>
        <dbReference type="ARBA" id="ARBA00004964"/>
    </source>
</evidence>
<dbReference type="FunFam" id="3.20.20.80:FF:000003">
    <property type="entry name" value="1,4-alpha-glucan branching enzyme GlgB"/>
    <property type="match status" value="1"/>
</dbReference>
<dbReference type="InterPro" id="IPR044143">
    <property type="entry name" value="GlgB_N_E_set_prok"/>
</dbReference>
<comment type="catalytic activity">
    <reaction evidence="1 10">
        <text>Transfers a segment of a (1-&gt;4)-alpha-D-glucan chain to a primary hydroxy group in a similar glucan chain.</text>
        <dbReference type="EC" id="2.4.1.18"/>
    </reaction>
</comment>
<dbReference type="InterPro" id="IPR006047">
    <property type="entry name" value="GH13_cat_dom"/>
</dbReference>
<dbReference type="CDD" id="cd02855">
    <property type="entry name" value="E_set_GBE_prok_N"/>
    <property type="match status" value="1"/>
</dbReference>
<feature type="domain" description="Glycosyl hydrolase family 13 catalytic" evidence="12">
    <location>
        <begin position="156"/>
        <end position="495"/>
    </location>
</feature>
<comment type="function">
    <text evidence="2 10">Catalyzes the formation of the alpha-1,6-glucosidic linkages in glycogen by scission of a 1,4-alpha-linked oligosaccharide from growing alpha-1,4-glucan chains and the subsequent attachment of the oligosaccharide to the alpha-1,6 position.</text>
</comment>
<dbReference type="PIRSF" id="PIRSF000463">
    <property type="entry name" value="GlgB"/>
    <property type="match status" value="1"/>
</dbReference>
<dbReference type="EC" id="2.4.1.18" evidence="10"/>
<dbReference type="SUPFAM" id="SSF81296">
    <property type="entry name" value="E set domains"/>
    <property type="match status" value="1"/>
</dbReference>
<dbReference type="InterPro" id="IPR006407">
    <property type="entry name" value="GlgB"/>
</dbReference>
<dbReference type="InterPro" id="IPR013780">
    <property type="entry name" value="Glyco_hydro_b"/>
</dbReference>
<dbReference type="InterPro" id="IPR013783">
    <property type="entry name" value="Ig-like_fold"/>
</dbReference>
<keyword evidence="5 10" id="KW-0321">Glycogen metabolism</keyword>
<evidence type="ECO:0000259" key="12">
    <source>
        <dbReference type="SMART" id="SM00642"/>
    </source>
</evidence>
<keyword evidence="9 10" id="KW-0119">Carbohydrate metabolism</keyword>
<dbReference type="RefSeq" id="WP_284680417.1">
    <property type="nucleotide sequence ID" value="NZ_CP060096.1"/>
</dbReference>
<dbReference type="InterPro" id="IPR014756">
    <property type="entry name" value="Ig_E-set"/>
</dbReference>
<dbReference type="NCBIfam" id="NF003811">
    <property type="entry name" value="PRK05402.1"/>
    <property type="match status" value="1"/>
</dbReference>
<dbReference type="CDD" id="cd11322">
    <property type="entry name" value="AmyAc_Glg_BE"/>
    <property type="match status" value="1"/>
</dbReference>
<dbReference type="Pfam" id="PF02806">
    <property type="entry name" value="Alpha-amylase_C"/>
    <property type="match status" value="1"/>
</dbReference>
<dbReference type="EMBL" id="CP060096">
    <property type="protein sequence ID" value="QSZ27707.1"/>
    <property type="molecule type" value="Genomic_DNA"/>
</dbReference>
<dbReference type="InterPro" id="IPR037439">
    <property type="entry name" value="Branching_enzy"/>
</dbReference>
<dbReference type="GO" id="GO:0043169">
    <property type="term" value="F:cation binding"/>
    <property type="evidence" value="ECO:0007669"/>
    <property type="project" value="InterPro"/>
</dbReference>
<comment type="subunit">
    <text evidence="10">Monomer.</text>
</comment>
<feature type="active site" description="Nucleophile" evidence="10 11">
    <location>
        <position position="313"/>
    </location>
</feature>
<evidence type="ECO:0000256" key="5">
    <source>
        <dbReference type="ARBA" id="ARBA00022600"/>
    </source>
</evidence>
<organism evidence="13 14">
    <name type="scientific">Aceticella autotrophica</name>
    <dbReference type="NCBI Taxonomy" id="2755338"/>
    <lineage>
        <taxon>Bacteria</taxon>
        <taxon>Bacillati</taxon>
        <taxon>Bacillota</taxon>
        <taxon>Clostridia</taxon>
        <taxon>Thermoanaerobacterales</taxon>
        <taxon>Thermoanaerobacteraceae</taxon>
        <taxon>Aceticella</taxon>
    </lineage>
</organism>
<sequence>MGKHTVTSTIYVSDIKKFHDGNNFKSYEMLGCRVLNYRGKDGAVFCVWAPNATKVGVVGDFNNWKGSNHLMLPVKNSGLWWLFIEGIKDGDLYKYEIHTKDGRIVLKADPYAFYSEERPNTASIARRFPVYEWNDKEWLENRKNMNLFEKPINIYEIHFGSWRKKADGSFYSYREIADMLCSYIKEMGYTHVEILPLMEHPLDRSWGYQPTGFYSVTSRYGTPEDFMYFVDKLHQNGIGVIMDWVPGHFCKDEHGLYHFDGTPLYEYDDPALKENSYWGTANFNVAKPEVQCFLISNALFWFNIYHIDGLRSDAITNMIYLNEREGDYESKGAKETIEFLKKLNKTVFENTDNPLMIAEESSAFPLVTYPTYDGGLGFNYKWDMGWMNDTLKYMQKYPTERKSFHNLITFSLMYTYSENFILPLSHDEVVHGKRSLIDKMPGEYKEKFANLRLLFGYMMCHPGKKLLFMGGEFAHFIEWNFAKELDWFLLDYPMHKKMQDYVKVLNHFYLQNKALWKLDHDEKGFLWIDANNASQSIISFIRYSNTKEDFLVVICNFSNITYNEYKVGVPEADNYIEVLNSDMEKYGGNNILNEGSIKVLDESLHGKPCCINIKLPALSALIFKPLKENDEVR</sequence>
<evidence type="ECO:0000256" key="2">
    <source>
        <dbReference type="ARBA" id="ARBA00002953"/>
    </source>
</evidence>
<evidence type="ECO:0000256" key="1">
    <source>
        <dbReference type="ARBA" id="ARBA00000826"/>
    </source>
</evidence>
<protein>
    <recommendedName>
        <fullName evidence="10">1,4-alpha-glucan branching enzyme GlgB</fullName>
        <ecNumber evidence="10">2.4.1.18</ecNumber>
    </recommendedName>
    <alternativeName>
        <fullName evidence="10">1,4-alpha-D-glucan:1,4-alpha-D-glucan 6-glucosyl-transferase</fullName>
    </alternativeName>
    <alternativeName>
        <fullName evidence="10">Alpha-(1-&gt;4)-glucan branching enzyme</fullName>
    </alternativeName>
    <alternativeName>
        <fullName evidence="10">Glycogen branching enzyme</fullName>
        <shortName evidence="10">BE</shortName>
    </alternativeName>
</protein>
<keyword evidence="7 10" id="KW-0808">Transferase</keyword>
<dbReference type="Gene3D" id="2.60.40.1180">
    <property type="entry name" value="Golgi alpha-mannosidase II"/>
    <property type="match status" value="1"/>
</dbReference>
<dbReference type="GO" id="GO:0003844">
    <property type="term" value="F:1,4-alpha-glucan branching enzyme activity"/>
    <property type="evidence" value="ECO:0007669"/>
    <property type="project" value="UniProtKB-UniRule"/>
</dbReference>
<evidence type="ECO:0000256" key="4">
    <source>
        <dbReference type="ARBA" id="ARBA00009000"/>
    </source>
</evidence>
<keyword evidence="6 10" id="KW-0328">Glycosyltransferase</keyword>
<comment type="pathway">
    <text evidence="3 10">Glycan biosynthesis; glycogen biosynthesis.</text>
</comment>
<evidence type="ECO:0000256" key="7">
    <source>
        <dbReference type="ARBA" id="ARBA00022679"/>
    </source>
</evidence>
<keyword evidence="14" id="KW-1185">Reference proteome</keyword>
<dbReference type="GO" id="GO:0005829">
    <property type="term" value="C:cytosol"/>
    <property type="evidence" value="ECO:0007669"/>
    <property type="project" value="TreeGrafter"/>
</dbReference>
<dbReference type="PANTHER" id="PTHR43651:SF3">
    <property type="entry name" value="1,4-ALPHA-GLUCAN-BRANCHING ENZYME"/>
    <property type="match status" value="1"/>
</dbReference>
<evidence type="ECO:0000256" key="6">
    <source>
        <dbReference type="ARBA" id="ARBA00022676"/>
    </source>
</evidence>
<gene>
    <name evidence="10 13" type="primary">glgB</name>
    <name evidence="13" type="ORF">ACETAC_02040</name>
</gene>
<dbReference type="SMART" id="SM00642">
    <property type="entry name" value="Aamy"/>
    <property type="match status" value="1"/>
</dbReference>
<dbReference type="Proteomes" id="UP000671913">
    <property type="component" value="Chromosome"/>
</dbReference>
<evidence type="ECO:0000256" key="9">
    <source>
        <dbReference type="ARBA" id="ARBA00023277"/>
    </source>
</evidence>
<evidence type="ECO:0000256" key="11">
    <source>
        <dbReference type="PIRSR" id="PIRSR000463-1"/>
    </source>
</evidence>
<dbReference type="PANTHER" id="PTHR43651">
    <property type="entry name" value="1,4-ALPHA-GLUCAN-BRANCHING ENZYME"/>
    <property type="match status" value="1"/>
</dbReference>
<dbReference type="Pfam" id="PF00128">
    <property type="entry name" value="Alpha-amylase"/>
    <property type="match status" value="1"/>
</dbReference>
<dbReference type="NCBIfam" id="NF008967">
    <property type="entry name" value="PRK12313.1"/>
    <property type="match status" value="1"/>
</dbReference>
<dbReference type="InterPro" id="IPR006048">
    <property type="entry name" value="A-amylase/branching_C"/>
</dbReference>
<dbReference type="GO" id="GO:0005978">
    <property type="term" value="P:glycogen biosynthetic process"/>
    <property type="evidence" value="ECO:0007669"/>
    <property type="project" value="UniProtKB-UniRule"/>
</dbReference>
<dbReference type="Gene3D" id="3.20.20.80">
    <property type="entry name" value="Glycosidases"/>
    <property type="match status" value="1"/>
</dbReference>
<name>A0A975AWF4_9THEO</name>
<dbReference type="FunFam" id="2.60.40.10:FF:000169">
    <property type="entry name" value="1,4-alpha-glucan branching enzyme GlgB"/>
    <property type="match status" value="1"/>
</dbReference>
<dbReference type="SUPFAM" id="SSF51445">
    <property type="entry name" value="(Trans)glycosidases"/>
    <property type="match status" value="1"/>
</dbReference>
<dbReference type="KEGG" id="aaut:ACETAC_02040"/>
<evidence type="ECO:0000256" key="8">
    <source>
        <dbReference type="ARBA" id="ARBA00023056"/>
    </source>
</evidence>
<evidence type="ECO:0000256" key="10">
    <source>
        <dbReference type="HAMAP-Rule" id="MF_00685"/>
    </source>
</evidence>
<dbReference type="Gene3D" id="2.60.40.10">
    <property type="entry name" value="Immunoglobulins"/>
    <property type="match status" value="1"/>
</dbReference>
<dbReference type="InterPro" id="IPR004193">
    <property type="entry name" value="Glyco_hydro_13_N"/>
</dbReference>
<evidence type="ECO:0000313" key="14">
    <source>
        <dbReference type="Proteomes" id="UP000671913"/>
    </source>
</evidence>
<reference evidence="13" key="1">
    <citation type="submission" date="2020-08" db="EMBL/GenBank/DDBJ databases">
        <title>Genomic insights into the carbon and energy metabolism of the first obligate autotrophic acetogenic bacterium Aceticella autotrophica gen. nov., sp. nov.</title>
        <authorList>
            <person name="Toshchakov S.V."/>
            <person name="Elcheninov A.G."/>
            <person name="Kublanov I.V."/>
            <person name="Frolov E.N."/>
            <person name="Lebedinsky A.V."/>
        </authorList>
    </citation>
    <scope>NUCLEOTIDE SEQUENCE</scope>
    <source>
        <strain evidence="13">3443-3Ac</strain>
    </source>
</reference>
<proteinExistence type="inferred from homology"/>
<dbReference type="GO" id="GO:0004553">
    <property type="term" value="F:hydrolase activity, hydrolyzing O-glycosyl compounds"/>
    <property type="evidence" value="ECO:0007669"/>
    <property type="project" value="InterPro"/>
</dbReference>
<dbReference type="SUPFAM" id="SSF51011">
    <property type="entry name" value="Glycosyl hydrolase domain"/>
    <property type="match status" value="1"/>
</dbReference>
<dbReference type="Pfam" id="PF02922">
    <property type="entry name" value="CBM_48"/>
    <property type="match status" value="1"/>
</dbReference>
<keyword evidence="8 10" id="KW-0320">Glycogen biosynthesis</keyword>
<dbReference type="HAMAP" id="MF_00685">
    <property type="entry name" value="GlgB"/>
    <property type="match status" value="1"/>
</dbReference>
<dbReference type="InterPro" id="IPR017853">
    <property type="entry name" value="GH"/>
</dbReference>
<dbReference type="NCBIfam" id="TIGR01515">
    <property type="entry name" value="branching_enzym"/>
    <property type="match status" value="1"/>
</dbReference>
<feature type="active site" description="Proton donor" evidence="10 11">
    <location>
        <position position="359"/>
    </location>
</feature>
<dbReference type="FunFam" id="2.60.40.1180:FF:000002">
    <property type="entry name" value="1,4-alpha-glucan branching enzyme GlgB"/>
    <property type="match status" value="1"/>
</dbReference>
<comment type="similarity">
    <text evidence="4 10">Belongs to the glycosyl hydrolase 13 family. GlgB subfamily.</text>
</comment>
<accession>A0A975AWF4</accession>
<evidence type="ECO:0000313" key="13">
    <source>
        <dbReference type="EMBL" id="QSZ27707.1"/>
    </source>
</evidence>
<dbReference type="AlphaFoldDB" id="A0A975AWF4"/>